<dbReference type="Proteomes" id="UP001500166">
    <property type="component" value="Unassembled WGS sequence"/>
</dbReference>
<dbReference type="Pfam" id="PF12811">
    <property type="entry name" value="BaxI_1"/>
    <property type="match status" value="1"/>
</dbReference>
<keyword evidence="2" id="KW-0812">Transmembrane</keyword>
<feature type="transmembrane region" description="Helical" evidence="2">
    <location>
        <begin position="197"/>
        <end position="219"/>
    </location>
</feature>
<evidence type="ECO:0000313" key="4">
    <source>
        <dbReference type="Proteomes" id="UP001500166"/>
    </source>
</evidence>
<organism evidence="3 4">
    <name type="scientific">Kocuria atrinae</name>
    <dbReference type="NCBI Taxonomy" id="592377"/>
    <lineage>
        <taxon>Bacteria</taxon>
        <taxon>Bacillati</taxon>
        <taxon>Actinomycetota</taxon>
        <taxon>Actinomycetes</taxon>
        <taxon>Micrococcales</taxon>
        <taxon>Micrococcaceae</taxon>
        <taxon>Kocuria</taxon>
    </lineage>
</organism>
<feature type="transmembrane region" description="Helical" evidence="2">
    <location>
        <begin position="164"/>
        <end position="185"/>
    </location>
</feature>
<dbReference type="PANTHER" id="PTHR41282:SF1">
    <property type="entry name" value="CONSERVED TRANSMEMBRANE PROTEIN-RELATED"/>
    <property type="match status" value="1"/>
</dbReference>
<evidence type="ECO:0000256" key="1">
    <source>
        <dbReference type="SAM" id="MobiDB-lite"/>
    </source>
</evidence>
<evidence type="ECO:0000256" key="2">
    <source>
        <dbReference type="SAM" id="Phobius"/>
    </source>
</evidence>
<dbReference type="EMBL" id="BAAAQA010000017">
    <property type="protein sequence ID" value="GAA2117882.1"/>
    <property type="molecule type" value="Genomic_DNA"/>
</dbReference>
<keyword evidence="2" id="KW-0472">Membrane</keyword>
<reference evidence="3 4" key="1">
    <citation type="journal article" date="2019" name="Int. J. Syst. Evol. Microbiol.">
        <title>The Global Catalogue of Microorganisms (GCM) 10K type strain sequencing project: providing services to taxonomists for standard genome sequencing and annotation.</title>
        <authorList>
            <consortium name="The Broad Institute Genomics Platform"/>
            <consortium name="The Broad Institute Genome Sequencing Center for Infectious Disease"/>
            <person name="Wu L."/>
            <person name="Ma J."/>
        </authorList>
    </citation>
    <scope>NUCLEOTIDE SEQUENCE [LARGE SCALE GENOMIC DNA]</scope>
    <source>
        <strain evidence="3 4">JCM 15914</strain>
    </source>
</reference>
<dbReference type="RefSeq" id="WP_344224641.1">
    <property type="nucleotide sequence ID" value="NZ_BAAAQA010000017.1"/>
</dbReference>
<feature type="transmembrane region" description="Helical" evidence="2">
    <location>
        <begin position="240"/>
        <end position="262"/>
    </location>
</feature>
<dbReference type="PANTHER" id="PTHR41282">
    <property type="entry name" value="CONSERVED TRANSMEMBRANE PROTEIN-RELATED"/>
    <property type="match status" value="1"/>
</dbReference>
<sequence length="267" mass="28604">MAGGNPLLRDFNKKSAQQGAPGSYQDPRYSPEQLEQMYNAPAAGPAQTGRMSYDDVVMRTGIMLVCIVVTGVLGWMMPILALPGALIGLVLGLVNAFKREPSPVLIIAYALAEGLFLGGISGMFEAMYPGIVIQAVMGTVAVFVSVLVLYKVGVLRSSPRVTKIFMVAIMAYALFALINLGTSLLGGFNMRYDVTLFGIPLGLIVGALAILLAAYSFVLDFENITDGVRRGIPEKAAWSAAFGLTVTLIWAYVEILRVIAIIRSMSE</sequence>
<dbReference type="PIRSF" id="PIRSF009160">
    <property type="entry name" value="UCP009160"/>
    <property type="match status" value="1"/>
</dbReference>
<keyword evidence="2" id="KW-1133">Transmembrane helix</keyword>
<accession>A0ABN2XWJ6</accession>
<feature type="region of interest" description="Disordered" evidence="1">
    <location>
        <begin position="1"/>
        <end position="26"/>
    </location>
</feature>
<dbReference type="InterPro" id="IPR010539">
    <property type="entry name" value="BaxI_1-like"/>
</dbReference>
<name>A0ABN2XWJ6_9MICC</name>
<comment type="caution">
    <text evidence="3">The sequence shown here is derived from an EMBL/GenBank/DDBJ whole genome shotgun (WGS) entry which is preliminary data.</text>
</comment>
<protein>
    <submittedName>
        <fullName evidence="3">Bax inhibitor-1/YccA family protein</fullName>
    </submittedName>
</protein>
<feature type="transmembrane region" description="Helical" evidence="2">
    <location>
        <begin position="104"/>
        <end position="124"/>
    </location>
</feature>
<keyword evidence="4" id="KW-1185">Reference proteome</keyword>
<feature type="transmembrane region" description="Helical" evidence="2">
    <location>
        <begin position="56"/>
        <end position="73"/>
    </location>
</feature>
<proteinExistence type="predicted"/>
<feature type="transmembrane region" description="Helical" evidence="2">
    <location>
        <begin position="130"/>
        <end position="152"/>
    </location>
</feature>
<feature type="transmembrane region" description="Helical" evidence="2">
    <location>
        <begin position="79"/>
        <end position="97"/>
    </location>
</feature>
<gene>
    <name evidence="3" type="ORF">GCM10009824_17600</name>
</gene>
<evidence type="ECO:0000313" key="3">
    <source>
        <dbReference type="EMBL" id="GAA2117882.1"/>
    </source>
</evidence>